<evidence type="ECO:0000313" key="4">
    <source>
        <dbReference type="EMBL" id="GER42397.1"/>
    </source>
</evidence>
<reference evidence="5" key="1">
    <citation type="journal article" date="2019" name="Curr. Biol.">
        <title>Genome Sequence of Striga asiatica Provides Insight into the Evolution of Plant Parasitism.</title>
        <authorList>
            <person name="Yoshida S."/>
            <person name="Kim S."/>
            <person name="Wafula E.K."/>
            <person name="Tanskanen J."/>
            <person name="Kim Y.M."/>
            <person name="Honaas L."/>
            <person name="Yang Z."/>
            <person name="Spallek T."/>
            <person name="Conn C.E."/>
            <person name="Ichihashi Y."/>
            <person name="Cheong K."/>
            <person name="Cui S."/>
            <person name="Der J.P."/>
            <person name="Gundlach H."/>
            <person name="Jiao Y."/>
            <person name="Hori C."/>
            <person name="Ishida J.K."/>
            <person name="Kasahara H."/>
            <person name="Kiba T."/>
            <person name="Kim M.S."/>
            <person name="Koo N."/>
            <person name="Laohavisit A."/>
            <person name="Lee Y.H."/>
            <person name="Lumba S."/>
            <person name="McCourt P."/>
            <person name="Mortimer J.C."/>
            <person name="Mutuku J.M."/>
            <person name="Nomura T."/>
            <person name="Sasaki-Sekimoto Y."/>
            <person name="Seto Y."/>
            <person name="Wang Y."/>
            <person name="Wakatake T."/>
            <person name="Sakakibara H."/>
            <person name="Demura T."/>
            <person name="Yamaguchi S."/>
            <person name="Yoneyama K."/>
            <person name="Manabe R.I."/>
            <person name="Nelson D.C."/>
            <person name="Schulman A.H."/>
            <person name="Timko M.P."/>
            <person name="dePamphilis C.W."/>
            <person name="Choi D."/>
            <person name="Shirasu K."/>
        </authorList>
    </citation>
    <scope>NUCLEOTIDE SEQUENCE [LARGE SCALE GENOMIC DNA]</scope>
    <source>
        <strain evidence="5">cv. UVA1</strain>
    </source>
</reference>
<evidence type="ECO:0000313" key="5">
    <source>
        <dbReference type="Proteomes" id="UP000325081"/>
    </source>
</evidence>
<feature type="repeat" description="PPR" evidence="3">
    <location>
        <begin position="184"/>
        <end position="218"/>
    </location>
</feature>
<dbReference type="PROSITE" id="PS51375">
    <property type="entry name" value="PPR"/>
    <property type="match status" value="2"/>
</dbReference>
<evidence type="ECO:0000256" key="3">
    <source>
        <dbReference type="PROSITE-ProRule" id="PRU00708"/>
    </source>
</evidence>
<dbReference type="AlphaFoldDB" id="A0A5A7QDE5"/>
<sequence length="302" mass="35615">MAAHLQISLILHIPTQFLPHTHHLQQDPRRCRKIKKNRPFLGTNVKIYIIALRTLAIARELKKCVEFFNLMNGFEYVYKVETFNIVVEFLCKKKLILEANHIVVKLKDWIKPDVTTYTWLIYDFCDVGNLIEASKVWNLMVDEGFKPDVNAIEVMLETLFKKNKFDDGFKIFHETRGKRIEYLGLSTYKLVIKWLCKKAKMGEARIMFDEMRMRGIKPDNEIFGSIVYGLLSRGRINEARKFLEDVENPDISLYHEMIRTLRIRTYLREMDFLHLVALVILVCLSEERRLMKLSKGDGLIKL</sequence>
<organism evidence="4 5">
    <name type="scientific">Striga asiatica</name>
    <name type="common">Asiatic witchweed</name>
    <name type="synonym">Buchnera asiatica</name>
    <dbReference type="NCBI Taxonomy" id="4170"/>
    <lineage>
        <taxon>Eukaryota</taxon>
        <taxon>Viridiplantae</taxon>
        <taxon>Streptophyta</taxon>
        <taxon>Embryophyta</taxon>
        <taxon>Tracheophyta</taxon>
        <taxon>Spermatophyta</taxon>
        <taxon>Magnoliopsida</taxon>
        <taxon>eudicotyledons</taxon>
        <taxon>Gunneridae</taxon>
        <taxon>Pentapetalae</taxon>
        <taxon>asterids</taxon>
        <taxon>lamiids</taxon>
        <taxon>Lamiales</taxon>
        <taxon>Orobanchaceae</taxon>
        <taxon>Buchnereae</taxon>
        <taxon>Striga</taxon>
    </lineage>
</organism>
<proteinExistence type="inferred from homology"/>
<dbReference type="InterPro" id="IPR002885">
    <property type="entry name" value="PPR_rpt"/>
</dbReference>
<dbReference type="Gene3D" id="1.25.40.10">
    <property type="entry name" value="Tetratricopeptide repeat domain"/>
    <property type="match status" value="2"/>
</dbReference>
<name>A0A5A7QDE5_STRAF</name>
<keyword evidence="2" id="KW-0677">Repeat</keyword>
<dbReference type="InterPro" id="IPR011990">
    <property type="entry name" value="TPR-like_helical_dom_sf"/>
</dbReference>
<dbReference type="NCBIfam" id="TIGR00756">
    <property type="entry name" value="PPR"/>
    <property type="match status" value="2"/>
</dbReference>
<keyword evidence="5" id="KW-1185">Reference proteome</keyword>
<protein>
    <submittedName>
        <fullName evidence="4">Pentatricopeptide repeat-containing family protein</fullName>
    </submittedName>
</protein>
<dbReference type="EMBL" id="BKCP01006294">
    <property type="protein sequence ID" value="GER42397.1"/>
    <property type="molecule type" value="Genomic_DNA"/>
</dbReference>
<dbReference type="OrthoDB" id="1846553at2759"/>
<evidence type="ECO:0000256" key="1">
    <source>
        <dbReference type="ARBA" id="ARBA00007626"/>
    </source>
</evidence>
<comment type="similarity">
    <text evidence="1">Belongs to the PPR family. P subfamily.</text>
</comment>
<dbReference type="Pfam" id="PF12854">
    <property type="entry name" value="PPR_1"/>
    <property type="match status" value="1"/>
</dbReference>
<evidence type="ECO:0000256" key="2">
    <source>
        <dbReference type="ARBA" id="ARBA00022737"/>
    </source>
</evidence>
<dbReference type="Pfam" id="PF13041">
    <property type="entry name" value="PPR_2"/>
    <property type="match status" value="1"/>
</dbReference>
<dbReference type="PANTHER" id="PTHR47941">
    <property type="entry name" value="PENTATRICOPEPTIDE REPEAT-CONTAINING PROTEIN 3, MITOCHONDRIAL"/>
    <property type="match status" value="1"/>
</dbReference>
<comment type="caution">
    <text evidence="4">The sequence shown here is derived from an EMBL/GenBank/DDBJ whole genome shotgun (WGS) entry which is preliminary data.</text>
</comment>
<accession>A0A5A7QDE5</accession>
<dbReference type="Proteomes" id="UP000325081">
    <property type="component" value="Unassembled WGS sequence"/>
</dbReference>
<gene>
    <name evidence="4" type="ORF">STAS_19173</name>
</gene>
<feature type="repeat" description="PPR" evidence="3">
    <location>
        <begin position="113"/>
        <end position="147"/>
    </location>
</feature>